<keyword evidence="1" id="KW-1133">Transmembrane helix</keyword>
<keyword evidence="1" id="KW-0812">Transmembrane</keyword>
<dbReference type="EMBL" id="CAJNRD030000849">
    <property type="protein sequence ID" value="CAG5072467.1"/>
    <property type="molecule type" value="Genomic_DNA"/>
</dbReference>
<name>A0A8J2EAS8_COTCN</name>
<proteinExistence type="predicted"/>
<feature type="transmembrane region" description="Helical" evidence="1">
    <location>
        <begin position="119"/>
        <end position="143"/>
    </location>
</feature>
<organism evidence="2 3">
    <name type="scientific">Cotesia congregata</name>
    <name type="common">Parasitoid wasp</name>
    <name type="synonym">Apanteles congregatus</name>
    <dbReference type="NCBI Taxonomy" id="51543"/>
    <lineage>
        <taxon>Eukaryota</taxon>
        <taxon>Metazoa</taxon>
        <taxon>Ecdysozoa</taxon>
        <taxon>Arthropoda</taxon>
        <taxon>Hexapoda</taxon>
        <taxon>Insecta</taxon>
        <taxon>Pterygota</taxon>
        <taxon>Neoptera</taxon>
        <taxon>Endopterygota</taxon>
        <taxon>Hymenoptera</taxon>
        <taxon>Apocrita</taxon>
        <taxon>Ichneumonoidea</taxon>
        <taxon>Braconidae</taxon>
        <taxon>Microgastrinae</taxon>
        <taxon>Cotesia</taxon>
    </lineage>
</organism>
<reference evidence="2" key="1">
    <citation type="submission" date="2021-04" db="EMBL/GenBank/DDBJ databases">
        <authorList>
            <person name="Chebbi M.A.C M."/>
        </authorList>
    </citation>
    <scope>NUCLEOTIDE SEQUENCE</scope>
</reference>
<dbReference type="AlphaFoldDB" id="A0A8J2EAS8"/>
<accession>A0A8J2EAS8</accession>
<feature type="non-terminal residue" evidence="2">
    <location>
        <position position="1"/>
    </location>
</feature>
<evidence type="ECO:0000313" key="2">
    <source>
        <dbReference type="EMBL" id="CAG5072467.1"/>
    </source>
</evidence>
<comment type="caution">
    <text evidence="2">The sequence shown here is derived from an EMBL/GenBank/DDBJ whole genome shotgun (WGS) entry which is preliminary data.</text>
</comment>
<protein>
    <submittedName>
        <fullName evidence="2">Uncharacterized protein</fullName>
    </submittedName>
</protein>
<keyword evidence="1" id="KW-0472">Membrane</keyword>
<evidence type="ECO:0000313" key="3">
    <source>
        <dbReference type="Proteomes" id="UP000786811"/>
    </source>
</evidence>
<sequence>MTSPDDRESRKTCLSYFPPLRVRNLRKGSYIKRTRKRQTRRTEEEEETSGIYAFPGINLTPLATNLTEQPKPPHLRTNIAVEPIAENTLLSPWGDSLEGNNNRLTQIGLHHQEESKHRLITVANTGAILSIITSLTFFLSYYYCGCSCNCLKLLRKIKKKKQKQTEGKFNETFELSNTNTTDST</sequence>
<gene>
    <name evidence="2" type="ORF">HICCMSTLAB_LOCUS157</name>
</gene>
<keyword evidence="3" id="KW-1185">Reference proteome</keyword>
<dbReference type="Proteomes" id="UP000786811">
    <property type="component" value="Unassembled WGS sequence"/>
</dbReference>
<evidence type="ECO:0000256" key="1">
    <source>
        <dbReference type="SAM" id="Phobius"/>
    </source>
</evidence>